<name>A0A1Z5R6B9_SORBI</name>
<keyword evidence="3" id="KW-1185">Reference proteome</keyword>
<evidence type="ECO:0000313" key="2">
    <source>
        <dbReference type="EMBL" id="OQU78995.1"/>
    </source>
</evidence>
<sequence>MRAGEVRFGSPGEKESKTPRLGGNPSRQSPTRNHLPTEEETNPPTPGWISPHSTGRAGGGAALRRGGWSGSAEDPAEKMAAGAASAWSECVRLPSGDPPLALPAPPLFPGPSLLQFPKETVATGYWALVPPFFPVVGAQSVVAGLPSLAAAPAVRLLESSGPAALPRWFSLSADSRPRQLPARGPCPSAATAAAATGCPSPTCSLQGPGQSSFLWPMGQLLLRVLQVIIIGAMSLLSSGASPVQQCSA</sequence>
<feature type="compositionally biased region" description="Polar residues" evidence="1">
    <location>
        <begin position="25"/>
        <end position="34"/>
    </location>
</feature>
<reference evidence="3" key="2">
    <citation type="journal article" date="2018" name="Plant J.">
        <title>The Sorghum bicolor reference genome: improved assembly, gene annotations, a transcriptome atlas, and signatures of genome organization.</title>
        <authorList>
            <person name="McCormick R.F."/>
            <person name="Truong S.K."/>
            <person name="Sreedasyam A."/>
            <person name="Jenkins J."/>
            <person name="Shu S."/>
            <person name="Sims D."/>
            <person name="Kennedy M."/>
            <person name="Amirebrahimi M."/>
            <person name="Weers B.D."/>
            <person name="McKinley B."/>
            <person name="Mattison A."/>
            <person name="Morishige D.T."/>
            <person name="Grimwood J."/>
            <person name="Schmutz J."/>
            <person name="Mullet J.E."/>
        </authorList>
    </citation>
    <scope>NUCLEOTIDE SEQUENCE [LARGE SCALE GENOMIC DNA]</scope>
    <source>
        <strain evidence="3">cv. BTx623</strain>
    </source>
</reference>
<reference evidence="2 3" key="1">
    <citation type="journal article" date="2009" name="Nature">
        <title>The Sorghum bicolor genome and the diversification of grasses.</title>
        <authorList>
            <person name="Paterson A.H."/>
            <person name="Bowers J.E."/>
            <person name="Bruggmann R."/>
            <person name="Dubchak I."/>
            <person name="Grimwood J."/>
            <person name="Gundlach H."/>
            <person name="Haberer G."/>
            <person name="Hellsten U."/>
            <person name="Mitros T."/>
            <person name="Poliakov A."/>
            <person name="Schmutz J."/>
            <person name="Spannagl M."/>
            <person name="Tang H."/>
            <person name="Wang X."/>
            <person name="Wicker T."/>
            <person name="Bharti A.K."/>
            <person name="Chapman J."/>
            <person name="Feltus F.A."/>
            <person name="Gowik U."/>
            <person name="Grigoriev I.V."/>
            <person name="Lyons E."/>
            <person name="Maher C.A."/>
            <person name="Martis M."/>
            <person name="Narechania A."/>
            <person name="Otillar R.P."/>
            <person name="Penning B.W."/>
            <person name="Salamov A.A."/>
            <person name="Wang Y."/>
            <person name="Zhang L."/>
            <person name="Carpita N.C."/>
            <person name="Freeling M."/>
            <person name="Gingle A.R."/>
            <person name="Hash C.T."/>
            <person name="Keller B."/>
            <person name="Klein P."/>
            <person name="Kresovich S."/>
            <person name="McCann M.C."/>
            <person name="Ming R."/>
            <person name="Peterson D.G."/>
            <person name="Mehboob-ur-Rahman"/>
            <person name="Ware D."/>
            <person name="Westhoff P."/>
            <person name="Mayer K.F."/>
            <person name="Messing J."/>
            <person name="Rokhsar D.S."/>
        </authorList>
    </citation>
    <scope>NUCLEOTIDE SEQUENCE [LARGE SCALE GENOMIC DNA]</scope>
    <source>
        <strain evidence="3">cv. BTx623</strain>
    </source>
</reference>
<feature type="region of interest" description="Disordered" evidence="1">
    <location>
        <begin position="1"/>
        <end position="77"/>
    </location>
</feature>
<gene>
    <name evidence="2" type="ORF">SORBI_3008G086100</name>
</gene>
<dbReference type="InParanoid" id="A0A1Z5R6B9"/>
<dbReference type="Gramene" id="OQU78995">
    <property type="protein sequence ID" value="OQU78995"/>
    <property type="gene ID" value="SORBI_3008G086100"/>
</dbReference>
<dbReference type="Proteomes" id="UP000000768">
    <property type="component" value="Chromosome 8"/>
</dbReference>
<protein>
    <submittedName>
        <fullName evidence="2">Uncharacterized protein</fullName>
    </submittedName>
</protein>
<dbReference type="EMBL" id="CM000767">
    <property type="protein sequence ID" value="OQU78995.1"/>
    <property type="molecule type" value="Genomic_DNA"/>
</dbReference>
<proteinExistence type="predicted"/>
<accession>A0A1Z5R6B9</accession>
<organism evidence="2 3">
    <name type="scientific">Sorghum bicolor</name>
    <name type="common">Sorghum</name>
    <name type="synonym">Sorghum vulgare</name>
    <dbReference type="NCBI Taxonomy" id="4558"/>
    <lineage>
        <taxon>Eukaryota</taxon>
        <taxon>Viridiplantae</taxon>
        <taxon>Streptophyta</taxon>
        <taxon>Embryophyta</taxon>
        <taxon>Tracheophyta</taxon>
        <taxon>Spermatophyta</taxon>
        <taxon>Magnoliopsida</taxon>
        <taxon>Liliopsida</taxon>
        <taxon>Poales</taxon>
        <taxon>Poaceae</taxon>
        <taxon>PACMAD clade</taxon>
        <taxon>Panicoideae</taxon>
        <taxon>Andropogonodae</taxon>
        <taxon>Andropogoneae</taxon>
        <taxon>Sorghinae</taxon>
        <taxon>Sorghum</taxon>
    </lineage>
</organism>
<dbReference type="AlphaFoldDB" id="A0A1Z5R6B9"/>
<evidence type="ECO:0000313" key="3">
    <source>
        <dbReference type="Proteomes" id="UP000000768"/>
    </source>
</evidence>
<evidence type="ECO:0000256" key="1">
    <source>
        <dbReference type="SAM" id="MobiDB-lite"/>
    </source>
</evidence>